<dbReference type="EMBL" id="BMAW01076762">
    <property type="protein sequence ID" value="GFU02959.1"/>
    <property type="molecule type" value="Genomic_DNA"/>
</dbReference>
<evidence type="ECO:0000256" key="1">
    <source>
        <dbReference type="SAM" id="MobiDB-lite"/>
    </source>
</evidence>
<dbReference type="AlphaFoldDB" id="A0A8X6UD85"/>
<feature type="region of interest" description="Disordered" evidence="1">
    <location>
        <begin position="33"/>
        <end position="54"/>
    </location>
</feature>
<dbReference type="Proteomes" id="UP000887013">
    <property type="component" value="Unassembled WGS sequence"/>
</dbReference>
<keyword evidence="3" id="KW-1185">Reference proteome</keyword>
<evidence type="ECO:0000313" key="2">
    <source>
        <dbReference type="EMBL" id="GFU02959.1"/>
    </source>
</evidence>
<name>A0A8X6UD85_NEPPI</name>
<protein>
    <submittedName>
        <fullName evidence="2">Uncharacterized protein</fullName>
    </submittedName>
</protein>
<evidence type="ECO:0000313" key="3">
    <source>
        <dbReference type="Proteomes" id="UP000887013"/>
    </source>
</evidence>
<comment type="caution">
    <text evidence="2">The sequence shown here is derived from an EMBL/GenBank/DDBJ whole genome shotgun (WGS) entry which is preliminary data.</text>
</comment>
<sequence length="210" mass="23395">MHRTRTDTTFTSIGTITYTMACVQDKKDTISENLSDTGSTAENLSDTGSTAENLSDTASTAENLSDTGNSLNFAQRNIGTVKVFFYPYQMTDMSQARVDQILGTGTRNKLVSPNRFFSMKINTAAIATTGIQYRVGRKCLTLLPTPAFHLNWATTSHSQFHFIHCHRQEKQSGNPKQILACRSPIYLTQWEAGVDTGIHLSRLHHSQEEE</sequence>
<dbReference type="OrthoDB" id="10367702at2759"/>
<gene>
    <name evidence="2" type="ORF">NPIL_451841</name>
</gene>
<accession>A0A8X6UD85</accession>
<reference evidence="2" key="1">
    <citation type="submission" date="2020-08" db="EMBL/GenBank/DDBJ databases">
        <title>Multicomponent nature underlies the extraordinary mechanical properties of spider dragline silk.</title>
        <authorList>
            <person name="Kono N."/>
            <person name="Nakamura H."/>
            <person name="Mori M."/>
            <person name="Yoshida Y."/>
            <person name="Ohtoshi R."/>
            <person name="Malay A.D."/>
            <person name="Moran D.A.P."/>
            <person name="Tomita M."/>
            <person name="Numata K."/>
            <person name="Arakawa K."/>
        </authorList>
    </citation>
    <scope>NUCLEOTIDE SEQUENCE</scope>
</reference>
<proteinExistence type="predicted"/>
<organism evidence="2 3">
    <name type="scientific">Nephila pilipes</name>
    <name type="common">Giant wood spider</name>
    <name type="synonym">Nephila maculata</name>
    <dbReference type="NCBI Taxonomy" id="299642"/>
    <lineage>
        <taxon>Eukaryota</taxon>
        <taxon>Metazoa</taxon>
        <taxon>Ecdysozoa</taxon>
        <taxon>Arthropoda</taxon>
        <taxon>Chelicerata</taxon>
        <taxon>Arachnida</taxon>
        <taxon>Araneae</taxon>
        <taxon>Araneomorphae</taxon>
        <taxon>Entelegynae</taxon>
        <taxon>Araneoidea</taxon>
        <taxon>Nephilidae</taxon>
        <taxon>Nephila</taxon>
    </lineage>
</organism>